<keyword evidence="1" id="KW-0812">Transmembrane</keyword>
<dbReference type="Proteomes" id="UP000887574">
    <property type="component" value="Unplaced"/>
</dbReference>
<sequence length="82" mass="9598">MYVIYFQSRANLPKIQSDQLGVQAFLLVLFLMIPRWTKIVQVDAWSRNCLLDGCQYYCAFSFCFAKIFVVVVSRLLTPIHQM</sequence>
<feature type="transmembrane region" description="Helical" evidence="1">
    <location>
        <begin position="20"/>
        <end position="36"/>
    </location>
</feature>
<evidence type="ECO:0000313" key="3">
    <source>
        <dbReference type="WBParaSite" id="jg7435"/>
    </source>
</evidence>
<keyword evidence="1" id="KW-0472">Membrane</keyword>
<evidence type="ECO:0000256" key="1">
    <source>
        <dbReference type="SAM" id="Phobius"/>
    </source>
</evidence>
<proteinExistence type="predicted"/>
<name>A0A915EMH3_9BILA</name>
<dbReference type="AlphaFoldDB" id="A0A915EMH3"/>
<accession>A0A915EMH3</accession>
<feature type="transmembrane region" description="Helical" evidence="1">
    <location>
        <begin position="56"/>
        <end position="76"/>
    </location>
</feature>
<evidence type="ECO:0000313" key="2">
    <source>
        <dbReference type="Proteomes" id="UP000887574"/>
    </source>
</evidence>
<protein>
    <submittedName>
        <fullName evidence="3">Uncharacterized protein</fullName>
    </submittedName>
</protein>
<keyword evidence="2" id="KW-1185">Reference proteome</keyword>
<reference evidence="3" key="1">
    <citation type="submission" date="2022-11" db="UniProtKB">
        <authorList>
            <consortium name="WormBaseParasite"/>
        </authorList>
    </citation>
    <scope>IDENTIFICATION</scope>
</reference>
<dbReference type="WBParaSite" id="jg7435">
    <property type="protein sequence ID" value="jg7435"/>
    <property type="gene ID" value="jg7435"/>
</dbReference>
<organism evidence="2 3">
    <name type="scientific">Ditylenchus dipsaci</name>
    <dbReference type="NCBI Taxonomy" id="166011"/>
    <lineage>
        <taxon>Eukaryota</taxon>
        <taxon>Metazoa</taxon>
        <taxon>Ecdysozoa</taxon>
        <taxon>Nematoda</taxon>
        <taxon>Chromadorea</taxon>
        <taxon>Rhabditida</taxon>
        <taxon>Tylenchina</taxon>
        <taxon>Tylenchomorpha</taxon>
        <taxon>Sphaerularioidea</taxon>
        <taxon>Anguinidae</taxon>
        <taxon>Anguininae</taxon>
        <taxon>Ditylenchus</taxon>
    </lineage>
</organism>
<keyword evidence="1" id="KW-1133">Transmembrane helix</keyword>